<organism evidence="1 2">
    <name type="scientific">Candidatus Berkelbacteria bacterium RIFOXYA2_FULL_43_10</name>
    <dbReference type="NCBI Taxonomy" id="1797472"/>
    <lineage>
        <taxon>Bacteria</taxon>
        <taxon>Candidatus Berkelbacteria</taxon>
    </lineage>
</organism>
<name>A0A1F5EEJ8_9BACT</name>
<evidence type="ECO:0000313" key="1">
    <source>
        <dbReference type="EMBL" id="OGD65795.1"/>
    </source>
</evidence>
<reference evidence="1 2" key="1">
    <citation type="journal article" date="2016" name="Nat. Commun.">
        <title>Thousands of microbial genomes shed light on interconnected biogeochemical processes in an aquifer system.</title>
        <authorList>
            <person name="Anantharaman K."/>
            <person name="Brown C.T."/>
            <person name="Hug L.A."/>
            <person name="Sharon I."/>
            <person name="Castelle C.J."/>
            <person name="Probst A.J."/>
            <person name="Thomas B.C."/>
            <person name="Singh A."/>
            <person name="Wilkins M.J."/>
            <person name="Karaoz U."/>
            <person name="Brodie E.L."/>
            <person name="Williams K.H."/>
            <person name="Hubbard S.S."/>
            <person name="Banfield J.F."/>
        </authorList>
    </citation>
    <scope>NUCLEOTIDE SEQUENCE [LARGE SCALE GENOMIC DNA]</scope>
</reference>
<comment type="caution">
    <text evidence="1">The sequence shown here is derived from an EMBL/GenBank/DDBJ whole genome shotgun (WGS) entry which is preliminary data.</text>
</comment>
<gene>
    <name evidence="1" type="ORF">A2215_01095</name>
</gene>
<sequence>MDVWDHPATEVITSPSLLATRWGKEFPHPEDDETFGAYLRSVKSWGFYSAVARATGGNISAGTIAHYVRSPALRAQYRRKTELISAKAEYDARVTWNPRDCALASLRLGSQLRFFAPRQVTMGLFSPMGRMFNIATVDAEGSHGYGFTSCEHLHQMLNRGDVVGLDMTGLDPRLVPEGDQLRWVNAFKAIEEWVETGFPFRVAVTADGFGATIEETALSGSLTRANSLLEAIETALA</sequence>
<evidence type="ECO:0000313" key="2">
    <source>
        <dbReference type="Proteomes" id="UP000178583"/>
    </source>
</evidence>
<protein>
    <submittedName>
        <fullName evidence="1">Uncharacterized protein</fullName>
    </submittedName>
</protein>
<dbReference type="Proteomes" id="UP000178583">
    <property type="component" value="Unassembled WGS sequence"/>
</dbReference>
<dbReference type="AlphaFoldDB" id="A0A1F5EEJ8"/>
<proteinExistence type="predicted"/>
<accession>A0A1F5EEJ8</accession>
<dbReference type="EMBL" id="MEZY01000005">
    <property type="protein sequence ID" value="OGD65795.1"/>
    <property type="molecule type" value="Genomic_DNA"/>
</dbReference>